<comment type="similarity">
    <text evidence="1">Belongs to the 4-hydroxybenzoyl-CoA thioesterase family.</text>
</comment>
<dbReference type="PANTHER" id="PTHR31793:SF37">
    <property type="entry name" value="ACYL-COA THIOESTER HYDROLASE YBGC"/>
    <property type="match status" value="1"/>
</dbReference>
<dbReference type="RefSeq" id="WP_091244742.1">
    <property type="nucleotide sequence ID" value="NZ_FNAG01000013.1"/>
</dbReference>
<dbReference type="CDD" id="cd00586">
    <property type="entry name" value="4HBT"/>
    <property type="match status" value="1"/>
</dbReference>
<dbReference type="OrthoDB" id="9808429at2"/>
<evidence type="ECO:0000259" key="3">
    <source>
        <dbReference type="Pfam" id="PF03061"/>
    </source>
</evidence>
<dbReference type="AlphaFoldDB" id="A0A1G6ZAI0"/>
<sequence length="145" mass="16683">MHTSSSGNIQREFSWPVRVYWEDTDAGGVVYHASYVRFLERGRSEWLRALGIHQQALATDRDLLFAIRAMQLDFLRAARLDDELTVRTSMKSRRGASLVFEQGIWRGDELVLRAEVRAVCLVASTFRPQPLPDDLFTDVEIHSLF</sequence>
<dbReference type="EMBL" id="FNAG01000013">
    <property type="protein sequence ID" value="SDD99472.1"/>
    <property type="molecule type" value="Genomic_DNA"/>
</dbReference>
<dbReference type="FunFam" id="3.10.129.10:FF:000004">
    <property type="entry name" value="Tol-pal system-associated acyl-CoA thioesterase"/>
    <property type="match status" value="1"/>
</dbReference>
<evidence type="ECO:0000313" key="5">
    <source>
        <dbReference type="Proteomes" id="UP000199603"/>
    </source>
</evidence>
<dbReference type="GO" id="GO:0047617">
    <property type="term" value="F:fatty acyl-CoA hydrolase activity"/>
    <property type="evidence" value="ECO:0007669"/>
    <property type="project" value="TreeGrafter"/>
</dbReference>
<dbReference type="NCBIfam" id="TIGR02799">
    <property type="entry name" value="thio_ybgC"/>
    <property type="match status" value="1"/>
</dbReference>
<reference evidence="4 5" key="1">
    <citation type="submission" date="2016-10" db="EMBL/GenBank/DDBJ databases">
        <authorList>
            <person name="de Groot N.N."/>
        </authorList>
    </citation>
    <scope>NUCLEOTIDE SEQUENCE [LARGE SCALE GENOMIC DNA]</scope>
    <source>
        <strain evidence="4 5">DSM 16957</strain>
    </source>
</reference>
<dbReference type="PIRSF" id="PIRSF003230">
    <property type="entry name" value="YbgC"/>
    <property type="match status" value="1"/>
</dbReference>
<accession>A0A1G6ZAI0</accession>
<evidence type="ECO:0000256" key="2">
    <source>
        <dbReference type="ARBA" id="ARBA00022801"/>
    </source>
</evidence>
<evidence type="ECO:0000313" key="4">
    <source>
        <dbReference type="EMBL" id="SDD99472.1"/>
    </source>
</evidence>
<dbReference type="Proteomes" id="UP000199603">
    <property type="component" value="Unassembled WGS sequence"/>
</dbReference>
<dbReference type="SUPFAM" id="SSF54637">
    <property type="entry name" value="Thioesterase/thiol ester dehydrase-isomerase"/>
    <property type="match status" value="1"/>
</dbReference>
<evidence type="ECO:0000256" key="1">
    <source>
        <dbReference type="ARBA" id="ARBA00005953"/>
    </source>
</evidence>
<dbReference type="InterPro" id="IPR014166">
    <property type="entry name" value="Tol-Pal_acyl-CoA_thioesterase"/>
</dbReference>
<protein>
    <submittedName>
        <fullName evidence="4">Acyl-CoA thioester hydrolase</fullName>
    </submittedName>
</protein>
<dbReference type="NCBIfam" id="TIGR00051">
    <property type="entry name" value="YbgC/FadM family acyl-CoA thioesterase"/>
    <property type="match status" value="1"/>
</dbReference>
<dbReference type="InterPro" id="IPR029069">
    <property type="entry name" value="HotDog_dom_sf"/>
</dbReference>
<proteinExistence type="inferred from homology"/>
<dbReference type="PANTHER" id="PTHR31793">
    <property type="entry name" value="4-HYDROXYBENZOYL-COA THIOESTERASE FAMILY MEMBER"/>
    <property type="match status" value="1"/>
</dbReference>
<keyword evidence="5" id="KW-1185">Reference proteome</keyword>
<name>A0A1G6ZAI0_9GAMM</name>
<dbReference type="PROSITE" id="PS01328">
    <property type="entry name" value="4HBCOA_THIOESTERASE"/>
    <property type="match status" value="1"/>
</dbReference>
<dbReference type="Gene3D" id="3.10.129.10">
    <property type="entry name" value="Hotdog Thioesterase"/>
    <property type="match status" value="1"/>
</dbReference>
<keyword evidence="2 4" id="KW-0378">Hydrolase</keyword>
<gene>
    <name evidence="4" type="ORF">SAMN04488509_11317</name>
</gene>
<dbReference type="InterPro" id="IPR008272">
    <property type="entry name" value="HB-CoA_thioesterase_AS"/>
</dbReference>
<dbReference type="InterPro" id="IPR006684">
    <property type="entry name" value="YbgC/YbaW"/>
</dbReference>
<dbReference type="InterPro" id="IPR050563">
    <property type="entry name" value="4-hydroxybenzoyl-CoA_TE"/>
</dbReference>
<dbReference type="Pfam" id="PF03061">
    <property type="entry name" value="4HBT"/>
    <property type="match status" value="1"/>
</dbReference>
<dbReference type="InterPro" id="IPR006683">
    <property type="entry name" value="Thioestr_dom"/>
</dbReference>
<feature type="domain" description="Thioesterase" evidence="3">
    <location>
        <begin position="27"/>
        <end position="110"/>
    </location>
</feature>
<organism evidence="4 5">
    <name type="scientific">Aquimonas voraii</name>
    <dbReference type="NCBI Taxonomy" id="265719"/>
    <lineage>
        <taxon>Bacteria</taxon>
        <taxon>Pseudomonadati</taxon>
        <taxon>Pseudomonadota</taxon>
        <taxon>Gammaproteobacteria</taxon>
        <taxon>Lysobacterales</taxon>
        <taxon>Lysobacteraceae</taxon>
        <taxon>Aquimonas</taxon>
    </lineage>
</organism>
<dbReference type="STRING" id="265719.SAMN04488509_11317"/>